<dbReference type="SMART" id="SM00852">
    <property type="entry name" value="MoCF_biosynth"/>
    <property type="match status" value="1"/>
</dbReference>
<comment type="similarity">
    <text evidence="4 11">Belongs to the MoeA family.</text>
</comment>
<dbReference type="SUPFAM" id="SSF63882">
    <property type="entry name" value="MoeA N-terminal region -like"/>
    <property type="match status" value="1"/>
</dbReference>
<keyword evidence="14" id="KW-1185">Reference proteome</keyword>
<dbReference type="Gene3D" id="2.170.190.11">
    <property type="entry name" value="Molybdopterin biosynthesis moea protein, domain 3"/>
    <property type="match status" value="1"/>
</dbReference>
<sequence length="431" mass="44768">MTALPETLQETPPSLSVEEYRALVLADLRALPAERVELAAARGRTLAEPVTARTAIPPFHNSSMDGYAVRRFDLRGAGARHPVTLPVVADLPAGITATPTLVPGTVARIMTGAPLPPGADAVVPLEQTDRAPERVTIFAEPEPGAFIRLAGSDLSAGDLVLAAGVTLRERHLAAAASAGQHELPVHRRPRIAVISTGSELVQPGRPLLSGQIPDSNSQLLAAAVEQAGGIALAVGIVPDDDDLLRATLTDYAGQVDAFLLSGGVSVGAYDVVKAVLAPLGVRFGPVRMQPGKPQGFGHWAGGLPIFALPGNPVSALVSFEVFVRPALRTLLGCREIDRPIIRAVAAEGWLCPPNRRQYIPVTLLSGAPNTGMTRGTATDAEGGIRVRPASRGGSGSHLVASLAAADGFAIVDESVEEIHPGDPVDVMLLES</sequence>
<protein>
    <recommendedName>
        <fullName evidence="11">Molybdopterin molybdenumtransferase</fullName>
        <ecNumber evidence="11">2.10.1.1</ecNumber>
    </recommendedName>
</protein>
<dbReference type="PANTHER" id="PTHR10192">
    <property type="entry name" value="MOLYBDOPTERIN BIOSYNTHESIS PROTEIN"/>
    <property type="match status" value="1"/>
</dbReference>
<evidence type="ECO:0000256" key="9">
    <source>
        <dbReference type="ARBA" id="ARBA00023150"/>
    </source>
</evidence>
<dbReference type="EMBL" id="JACCFM010000001">
    <property type="protein sequence ID" value="NYJ21383.1"/>
    <property type="molecule type" value="Genomic_DNA"/>
</dbReference>
<dbReference type="InterPro" id="IPR036425">
    <property type="entry name" value="MoaB/Mog-like_dom_sf"/>
</dbReference>
<dbReference type="InterPro" id="IPR036135">
    <property type="entry name" value="MoeA_linker/N_sf"/>
</dbReference>
<evidence type="ECO:0000256" key="7">
    <source>
        <dbReference type="ARBA" id="ARBA00022723"/>
    </source>
</evidence>
<dbReference type="GO" id="GO:0005829">
    <property type="term" value="C:cytosol"/>
    <property type="evidence" value="ECO:0007669"/>
    <property type="project" value="TreeGrafter"/>
</dbReference>
<evidence type="ECO:0000256" key="6">
    <source>
        <dbReference type="ARBA" id="ARBA00022679"/>
    </source>
</evidence>
<keyword evidence="9 11" id="KW-0501">Molybdenum cofactor biosynthesis</keyword>
<comment type="caution">
    <text evidence="13">The sequence shown here is derived from an EMBL/GenBank/DDBJ whole genome shotgun (WGS) entry which is preliminary data.</text>
</comment>
<dbReference type="NCBIfam" id="NF045515">
    <property type="entry name" value="Glp_gephyrin"/>
    <property type="match status" value="1"/>
</dbReference>
<dbReference type="Pfam" id="PF03454">
    <property type="entry name" value="MoeA_C"/>
    <property type="match status" value="1"/>
</dbReference>
<dbReference type="InterPro" id="IPR005110">
    <property type="entry name" value="MoeA_linker/N"/>
</dbReference>
<proteinExistence type="inferred from homology"/>
<evidence type="ECO:0000313" key="13">
    <source>
        <dbReference type="EMBL" id="NYJ21383.1"/>
    </source>
</evidence>
<evidence type="ECO:0000313" key="14">
    <source>
        <dbReference type="Proteomes" id="UP000537260"/>
    </source>
</evidence>
<keyword evidence="7 11" id="KW-0479">Metal-binding</keyword>
<feature type="domain" description="MoaB/Mog" evidence="12">
    <location>
        <begin position="192"/>
        <end position="329"/>
    </location>
</feature>
<keyword evidence="8 11" id="KW-0460">Magnesium</keyword>
<gene>
    <name evidence="13" type="ORF">HNR05_003174</name>
</gene>
<name>A0A7Z0J7V8_9MICO</name>
<evidence type="ECO:0000256" key="4">
    <source>
        <dbReference type="ARBA" id="ARBA00010763"/>
    </source>
</evidence>
<keyword evidence="6 11" id="KW-0808">Transferase</keyword>
<reference evidence="13 14" key="1">
    <citation type="submission" date="2020-07" db="EMBL/GenBank/DDBJ databases">
        <title>Sequencing the genomes of 1000 actinobacteria strains.</title>
        <authorList>
            <person name="Klenk H.-P."/>
        </authorList>
    </citation>
    <scope>NUCLEOTIDE SEQUENCE [LARGE SCALE GENOMIC DNA]</scope>
    <source>
        <strain evidence="13 14">LI1</strain>
    </source>
</reference>
<evidence type="ECO:0000256" key="8">
    <source>
        <dbReference type="ARBA" id="ARBA00022842"/>
    </source>
</evidence>
<dbReference type="UniPathway" id="UPA00344"/>
<dbReference type="SUPFAM" id="SSF63867">
    <property type="entry name" value="MoeA C-terminal domain-like"/>
    <property type="match status" value="1"/>
</dbReference>
<dbReference type="Pfam" id="PF00994">
    <property type="entry name" value="MoCF_biosynth"/>
    <property type="match status" value="1"/>
</dbReference>
<dbReference type="InterPro" id="IPR005111">
    <property type="entry name" value="MoeA_C_domain_IV"/>
</dbReference>
<keyword evidence="5 11" id="KW-0500">Molybdenum</keyword>
<dbReference type="AlphaFoldDB" id="A0A7Z0J7V8"/>
<dbReference type="GO" id="GO:0061599">
    <property type="term" value="F:molybdopterin molybdotransferase activity"/>
    <property type="evidence" value="ECO:0007669"/>
    <property type="project" value="UniProtKB-UniRule"/>
</dbReference>
<evidence type="ECO:0000259" key="12">
    <source>
        <dbReference type="SMART" id="SM00852"/>
    </source>
</evidence>
<dbReference type="PANTHER" id="PTHR10192:SF5">
    <property type="entry name" value="GEPHYRIN"/>
    <property type="match status" value="1"/>
</dbReference>
<evidence type="ECO:0000256" key="5">
    <source>
        <dbReference type="ARBA" id="ARBA00022505"/>
    </source>
</evidence>
<evidence type="ECO:0000256" key="2">
    <source>
        <dbReference type="ARBA" id="ARBA00002901"/>
    </source>
</evidence>
<dbReference type="Gene3D" id="3.40.980.10">
    <property type="entry name" value="MoaB/Mog-like domain"/>
    <property type="match status" value="1"/>
</dbReference>
<dbReference type="InterPro" id="IPR001453">
    <property type="entry name" value="MoaB/Mog_dom"/>
</dbReference>
<dbReference type="Pfam" id="PF03453">
    <property type="entry name" value="MoeA_N"/>
    <property type="match status" value="1"/>
</dbReference>
<dbReference type="FunFam" id="3.40.980.10:FF:000004">
    <property type="entry name" value="Molybdopterin molybdenumtransferase"/>
    <property type="match status" value="1"/>
</dbReference>
<evidence type="ECO:0000256" key="11">
    <source>
        <dbReference type="RuleBase" id="RU365090"/>
    </source>
</evidence>
<dbReference type="Proteomes" id="UP000537260">
    <property type="component" value="Unassembled WGS sequence"/>
</dbReference>
<dbReference type="CDD" id="cd00887">
    <property type="entry name" value="MoeA"/>
    <property type="match status" value="1"/>
</dbReference>
<organism evidence="13 14">
    <name type="scientific">Glaciibacter psychrotolerans</name>
    <dbReference type="NCBI Taxonomy" id="670054"/>
    <lineage>
        <taxon>Bacteria</taxon>
        <taxon>Bacillati</taxon>
        <taxon>Actinomycetota</taxon>
        <taxon>Actinomycetes</taxon>
        <taxon>Micrococcales</taxon>
        <taxon>Microbacteriaceae</taxon>
        <taxon>Glaciibacter</taxon>
    </lineage>
</organism>
<evidence type="ECO:0000256" key="1">
    <source>
        <dbReference type="ARBA" id="ARBA00001946"/>
    </source>
</evidence>
<dbReference type="RefSeq" id="WP_343062636.1">
    <property type="nucleotide sequence ID" value="NZ_JACCFM010000001.1"/>
</dbReference>
<dbReference type="Gene3D" id="3.90.105.10">
    <property type="entry name" value="Molybdopterin biosynthesis moea protein, domain 2"/>
    <property type="match status" value="1"/>
</dbReference>
<comment type="cofactor">
    <cofactor evidence="1 11">
        <name>Mg(2+)</name>
        <dbReference type="ChEBI" id="CHEBI:18420"/>
    </cofactor>
</comment>
<comment type="catalytic activity">
    <reaction evidence="10">
        <text>adenylyl-molybdopterin + molybdate = Mo-molybdopterin + AMP + H(+)</text>
        <dbReference type="Rhea" id="RHEA:35047"/>
        <dbReference type="ChEBI" id="CHEBI:15378"/>
        <dbReference type="ChEBI" id="CHEBI:36264"/>
        <dbReference type="ChEBI" id="CHEBI:62727"/>
        <dbReference type="ChEBI" id="CHEBI:71302"/>
        <dbReference type="ChEBI" id="CHEBI:456215"/>
        <dbReference type="EC" id="2.10.1.1"/>
    </reaction>
</comment>
<evidence type="ECO:0000256" key="3">
    <source>
        <dbReference type="ARBA" id="ARBA00005046"/>
    </source>
</evidence>
<dbReference type="InterPro" id="IPR038987">
    <property type="entry name" value="MoeA-like"/>
</dbReference>
<dbReference type="Gene3D" id="2.40.340.10">
    <property type="entry name" value="MoeA, C-terminal, domain IV"/>
    <property type="match status" value="1"/>
</dbReference>
<comment type="pathway">
    <text evidence="3 11">Cofactor biosynthesis; molybdopterin biosynthesis.</text>
</comment>
<dbReference type="NCBIfam" id="TIGR00177">
    <property type="entry name" value="molyb_syn"/>
    <property type="match status" value="1"/>
</dbReference>
<dbReference type="InterPro" id="IPR036688">
    <property type="entry name" value="MoeA_C_domain_IV_sf"/>
</dbReference>
<evidence type="ECO:0000256" key="10">
    <source>
        <dbReference type="ARBA" id="ARBA00047317"/>
    </source>
</evidence>
<dbReference type="SUPFAM" id="SSF53218">
    <property type="entry name" value="Molybdenum cofactor biosynthesis proteins"/>
    <property type="match status" value="1"/>
</dbReference>
<dbReference type="GO" id="GO:0046872">
    <property type="term" value="F:metal ion binding"/>
    <property type="evidence" value="ECO:0007669"/>
    <property type="project" value="UniProtKB-UniRule"/>
</dbReference>
<comment type="function">
    <text evidence="2 11">Catalyzes the insertion of molybdate into adenylated molybdopterin with the concomitant release of AMP.</text>
</comment>
<dbReference type="EC" id="2.10.1.1" evidence="11"/>
<accession>A0A7Z0J7V8</accession>
<dbReference type="GO" id="GO:0006777">
    <property type="term" value="P:Mo-molybdopterin cofactor biosynthetic process"/>
    <property type="evidence" value="ECO:0007669"/>
    <property type="project" value="UniProtKB-UniRule"/>
</dbReference>